<accession>A0ABV5D1S1</accession>
<dbReference type="NCBIfam" id="TIGR00377">
    <property type="entry name" value="ant_ant_sig"/>
    <property type="match status" value="1"/>
</dbReference>
<feature type="domain" description="STAS" evidence="4">
    <location>
        <begin position="1"/>
        <end position="79"/>
    </location>
</feature>
<feature type="compositionally biased region" description="Low complexity" evidence="3">
    <location>
        <begin position="105"/>
        <end position="120"/>
    </location>
</feature>
<dbReference type="InterPro" id="IPR003658">
    <property type="entry name" value="Anti-sigma_ant"/>
</dbReference>
<comment type="similarity">
    <text evidence="1 2">Belongs to the anti-sigma-factor antagonist family.</text>
</comment>
<dbReference type="Pfam" id="PF01740">
    <property type="entry name" value="STAS"/>
    <property type="match status" value="1"/>
</dbReference>
<keyword evidence="6" id="KW-1185">Reference proteome</keyword>
<reference evidence="5 6" key="1">
    <citation type="submission" date="2024-04" db="EMBL/GenBank/DDBJ databases">
        <title>Polymorphospora sp. isolated from Baiyangdian Lake in Xiong'an New Area.</title>
        <authorList>
            <person name="Zhang X."/>
            <person name="Liu J."/>
        </authorList>
    </citation>
    <scope>NUCLEOTIDE SEQUENCE [LARGE SCALE GENOMIC DNA]</scope>
    <source>
        <strain evidence="5 6">2-325</strain>
    </source>
</reference>
<name>A0ABV5D1S1_9ACTN</name>
<evidence type="ECO:0000313" key="6">
    <source>
        <dbReference type="Proteomes" id="UP001582793"/>
    </source>
</evidence>
<dbReference type="Gene3D" id="3.30.750.24">
    <property type="entry name" value="STAS domain"/>
    <property type="match status" value="1"/>
</dbReference>
<dbReference type="PROSITE" id="PS50801">
    <property type="entry name" value="STAS"/>
    <property type="match status" value="1"/>
</dbReference>
<evidence type="ECO:0000256" key="1">
    <source>
        <dbReference type="ARBA" id="ARBA00009013"/>
    </source>
</evidence>
<protein>
    <recommendedName>
        <fullName evidence="2">Anti-sigma factor antagonist</fullName>
    </recommendedName>
</protein>
<dbReference type="EMBL" id="JBCGDC010000213">
    <property type="protein sequence ID" value="MFB6398210.1"/>
    <property type="molecule type" value="Genomic_DNA"/>
</dbReference>
<dbReference type="InterPro" id="IPR036513">
    <property type="entry name" value="STAS_dom_sf"/>
</dbReference>
<sequence length="120" mass="12660">MAGEIDLATAPALRDRLLTLLHDQRPAVLIVDLAGVTFLDCAGISALIGVRNAAGETGCQIWIAYPQPFVRRVLEVTGLLGIFTAPIEQPQRLPARSEYPPRSRPAPVAAAEPPGVVAAA</sequence>
<dbReference type="SUPFAM" id="SSF52091">
    <property type="entry name" value="SpoIIaa-like"/>
    <property type="match status" value="1"/>
</dbReference>
<evidence type="ECO:0000259" key="4">
    <source>
        <dbReference type="PROSITE" id="PS50801"/>
    </source>
</evidence>
<gene>
    <name evidence="5" type="ORF">AAFH96_34825</name>
</gene>
<dbReference type="CDD" id="cd07043">
    <property type="entry name" value="STAS_anti-anti-sigma_factors"/>
    <property type="match status" value="1"/>
</dbReference>
<proteinExistence type="inferred from homology"/>
<comment type="caution">
    <text evidence="5">The sequence shown here is derived from an EMBL/GenBank/DDBJ whole genome shotgun (WGS) entry which is preliminary data.</text>
</comment>
<evidence type="ECO:0000256" key="3">
    <source>
        <dbReference type="SAM" id="MobiDB-lite"/>
    </source>
</evidence>
<organism evidence="5 6">
    <name type="scientific">Polymorphospora lycopeni</name>
    <dbReference type="NCBI Taxonomy" id="3140240"/>
    <lineage>
        <taxon>Bacteria</taxon>
        <taxon>Bacillati</taxon>
        <taxon>Actinomycetota</taxon>
        <taxon>Actinomycetes</taxon>
        <taxon>Micromonosporales</taxon>
        <taxon>Micromonosporaceae</taxon>
        <taxon>Polymorphospora</taxon>
    </lineage>
</organism>
<evidence type="ECO:0000256" key="2">
    <source>
        <dbReference type="RuleBase" id="RU003749"/>
    </source>
</evidence>
<feature type="region of interest" description="Disordered" evidence="3">
    <location>
        <begin position="93"/>
        <end position="120"/>
    </location>
</feature>
<dbReference type="InterPro" id="IPR002645">
    <property type="entry name" value="STAS_dom"/>
</dbReference>
<dbReference type="PANTHER" id="PTHR33495:SF2">
    <property type="entry name" value="ANTI-SIGMA FACTOR ANTAGONIST TM_1081-RELATED"/>
    <property type="match status" value="1"/>
</dbReference>
<dbReference type="PANTHER" id="PTHR33495">
    <property type="entry name" value="ANTI-SIGMA FACTOR ANTAGONIST TM_1081-RELATED-RELATED"/>
    <property type="match status" value="1"/>
</dbReference>
<dbReference type="RefSeq" id="WP_375737046.1">
    <property type="nucleotide sequence ID" value="NZ_JBCGDC010000213.1"/>
</dbReference>
<dbReference type="Proteomes" id="UP001582793">
    <property type="component" value="Unassembled WGS sequence"/>
</dbReference>
<evidence type="ECO:0000313" key="5">
    <source>
        <dbReference type="EMBL" id="MFB6398210.1"/>
    </source>
</evidence>